<gene>
    <name evidence="1" type="ORF">SAMN05421863_1004140</name>
</gene>
<organism evidence="1 2">
    <name type="scientific">Nitrosomonas communis</name>
    <dbReference type="NCBI Taxonomy" id="44574"/>
    <lineage>
        <taxon>Bacteria</taxon>
        <taxon>Pseudomonadati</taxon>
        <taxon>Pseudomonadota</taxon>
        <taxon>Betaproteobacteria</taxon>
        <taxon>Nitrosomonadales</taxon>
        <taxon>Nitrosomonadaceae</taxon>
        <taxon>Nitrosomonas</taxon>
    </lineage>
</organism>
<protein>
    <submittedName>
        <fullName evidence="1">Uncharacterized protein</fullName>
    </submittedName>
</protein>
<keyword evidence="2" id="KW-1185">Reference proteome</keyword>
<dbReference type="AlphaFoldDB" id="A0A1I4KP00"/>
<sequence>MAHGSEDDQQNEQWLQTLEALIMRMRKIGGNEFRAIRAATWREDWPDKRAPWIEKVRTMVKEAQKQGGNALVIPARVMNEGREKKFLAGLEYELGSGFAPHPLFVQWVEEQIKARMVQIGVNK</sequence>
<name>A0A1I4KP00_9PROT</name>
<accession>A0A1I4KP00</accession>
<evidence type="ECO:0000313" key="2">
    <source>
        <dbReference type="Proteomes" id="UP000183287"/>
    </source>
</evidence>
<dbReference type="OrthoDB" id="1489951at2"/>
<evidence type="ECO:0000313" key="1">
    <source>
        <dbReference type="EMBL" id="SFL80279.1"/>
    </source>
</evidence>
<proteinExistence type="predicted"/>
<reference evidence="2" key="1">
    <citation type="submission" date="2016-10" db="EMBL/GenBank/DDBJ databases">
        <authorList>
            <person name="Varghese N."/>
            <person name="Submissions S."/>
        </authorList>
    </citation>
    <scope>NUCLEOTIDE SEQUENCE [LARGE SCALE GENOMIC DNA]</scope>
    <source>
        <strain evidence="2">Nm44</strain>
    </source>
</reference>
<dbReference type="Proteomes" id="UP000183287">
    <property type="component" value="Unassembled WGS sequence"/>
</dbReference>
<dbReference type="RefSeq" id="WP_074903596.1">
    <property type="nucleotide sequence ID" value="NZ_FOUB01000004.1"/>
</dbReference>
<dbReference type="EMBL" id="FOUB01000004">
    <property type="protein sequence ID" value="SFL80279.1"/>
    <property type="molecule type" value="Genomic_DNA"/>
</dbReference>